<protein>
    <submittedName>
        <fullName evidence="1">Uncharacterized protein</fullName>
    </submittedName>
</protein>
<sequence>MVEKIKANFDCNVVLLGAKEDKEIILKILSGGKRLALDLSGAFTIKQLAAFLKKCTLF</sequence>
<dbReference type="Pfam" id="PF01075">
    <property type="entry name" value="Glyco_transf_9"/>
    <property type="match status" value="1"/>
</dbReference>
<dbReference type="SUPFAM" id="SSF53756">
    <property type="entry name" value="UDP-Glycosyltransferase/glycogen phosphorylase"/>
    <property type="match status" value="1"/>
</dbReference>
<feature type="non-terminal residue" evidence="1">
    <location>
        <position position="58"/>
    </location>
</feature>
<dbReference type="EMBL" id="BART01018451">
    <property type="protein sequence ID" value="GAG75170.1"/>
    <property type="molecule type" value="Genomic_DNA"/>
</dbReference>
<organism evidence="1">
    <name type="scientific">marine sediment metagenome</name>
    <dbReference type="NCBI Taxonomy" id="412755"/>
    <lineage>
        <taxon>unclassified sequences</taxon>
        <taxon>metagenomes</taxon>
        <taxon>ecological metagenomes</taxon>
    </lineage>
</organism>
<proteinExistence type="predicted"/>
<comment type="caution">
    <text evidence="1">The sequence shown here is derived from an EMBL/GenBank/DDBJ whole genome shotgun (WGS) entry which is preliminary data.</text>
</comment>
<name>X0ZZ91_9ZZZZ</name>
<dbReference type="Gene3D" id="3.40.50.2000">
    <property type="entry name" value="Glycogen Phosphorylase B"/>
    <property type="match status" value="1"/>
</dbReference>
<dbReference type="InterPro" id="IPR002201">
    <property type="entry name" value="Glyco_trans_9"/>
</dbReference>
<dbReference type="GO" id="GO:0016757">
    <property type="term" value="F:glycosyltransferase activity"/>
    <property type="evidence" value="ECO:0007669"/>
    <property type="project" value="InterPro"/>
</dbReference>
<accession>X0ZZ91</accession>
<gene>
    <name evidence="1" type="ORF">S01H4_34828</name>
</gene>
<dbReference type="AlphaFoldDB" id="X0ZZ91"/>
<evidence type="ECO:0000313" key="1">
    <source>
        <dbReference type="EMBL" id="GAG75170.1"/>
    </source>
</evidence>
<reference evidence="1" key="1">
    <citation type="journal article" date="2014" name="Front. Microbiol.">
        <title>High frequency of phylogenetically diverse reductive dehalogenase-homologous genes in deep subseafloor sedimentary metagenomes.</title>
        <authorList>
            <person name="Kawai M."/>
            <person name="Futagami T."/>
            <person name="Toyoda A."/>
            <person name="Takaki Y."/>
            <person name="Nishi S."/>
            <person name="Hori S."/>
            <person name="Arai W."/>
            <person name="Tsubouchi T."/>
            <person name="Morono Y."/>
            <person name="Uchiyama I."/>
            <person name="Ito T."/>
            <person name="Fujiyama A."/>
            <person name="Inagaki F."/>
            <person name="Takami H."/>
        </authorList>
    </citation>
    <scope>NUCLEOTIDE SEQUENCE</scope>
    <source>
        <strain evidence="1">Expedition CK06-06</strain>
    </source>
</reference>